<dbReference type="GO" id="GO:0016829">
    <property type="term" value="F:lyase activity"/>
    <property type="evidence" value="ECO:0007669"/>
    <property type="project" value="UniProtKB-KW"/>
</dbReference>
<dbReference type="PANTHER" id="PTHR12697:SF5">
    <property type="entry name" value="DEOXYHYPUSINE HYDROXYLASE"/>
    <property type="match status" value="1"/>
</dbReference>
<keyword evidence="4" id="KW-1185">Reference proteome</keyword>
<sequence>MTIDSLFEQLKHPNPNLRERAMYELAEQRDDQTIPRLVSLLDQEDVTYRRAAVKALGFIGSDSVPPLVELLLNSDDAVIRSSCAKALAQVAYNHPEDPFPEVGMQGLKTALNDPNPVVHIASAMALGEIGGPALDILIEALKTTDNEALSIALVNALSSIADERIVVELSALANNESADSYVRESAISALSRLEMILQYSK</sequence>
<gene>
    <name evidence="3" type="ordered locus">PCC7424_5730</name>
</gene>
<dbReference type="GO" id="GO:0030089">
    <property type="term" value="C:phycobilisome"/>
    <property type="evidence" value="ECO:0007669"/>
    <property type="project" value="UniProtKB-KW"/>
</dbReference>
<evidence type="ECO:0000256" key="1">
    <source>
        <dbReference type="ARBA" id="ARBA00022549"/>
    </source>
</evidence>
<dbReference type="InterPro" id="IPR016024">
    <property type="entry name" value="ARM-type_fold"/>
</dbReference>
<keyword evidence="3" id="KW-0614">Plasmid</keyword>
<dbReference type="Proteomes" id="UP000002384">
    <property type="component" value="Plasmid pP742401"/>
</dbReference>
<dbReference type="HOGENOM" id="CLU_109847_0_0_3"/>
<dbReference type="SMART" id="SM00567">
    <property type="entry name" value="EZ_HEAT"/>
    <property type="match status" value="5"/>
</dbReference>
<dbReference type="EMBL" id="CP001292">
    <property type="protein sequence ID" value="ACK73795.1"/>
    <property type="molecule type" value="Genomic_DNA"/>
</dbReference>
<proteinExistence type="predicted"/>
<dbReference type="RefSeq" id="WP_012599696.1">
    <property type="nucleotide sequence ID" value="NC_011738.1"/>
</dbReference>
<dbReference type="PANTHER" id="PTHR12697">
    <property type="entry name" value="PBS LYASE HEAT-LIKE PROTEIN"/>
    <property type="match status" value="1"/>
</dbReference>
<name>B7KLX3_GLOC7</name>
<dbReference type="eggNOG" id="COG1413">
    <property type="taxonomic scope" value="Bacteria"/>
</dbReference>
<protein>
    <submittedName>
        <fullName evidence="3">PBS lyase HEAT domain protein repeat-containing protein</fullName>
    </submittedName>
</protein>
<dbReference type="Gene3D" id="1.25.10.10">
    <property type="entry name" value="Leucine-rich Repeat Variant"/>
    <property type="match status" value="2"/>
</dbReference>
<evidence type="ECO:0000313" key="4">
    <source>
        <dbReference type="Proteomes" id="UP000002384"/>
    </source>
</evidence>
<keyword evidence="1" id="KW-0042">Antenna complex</keyword>
<keyword evidence="2" id="KW-0605">Phycobilisome</keyword>
<dbReference type="InterPro" id="IPR011989">
    <property type="entry name" value="ARM-like"/>
</dbReference>
<dbReference type="Pfam" id="PF13646">
    <property type="entry name" value="HEAT_2"/>
    <property type="match status" value="2"/>
</dbReference>
<accession>B7KLX3</accession>
<dbReference type="SUPFAM" id="SSF48371">
    <property type="entry name" value="ARM repeat"/>
    <property type="match status" value="1"/>
</dbReference>
<dbReference type="GO" id="GO:0016491">
    <property type="term" value="F:oxidoreductase activity"/>
    <property type="evidence" value="ECO:0007669"/>
    <property type="project" value="TreeGrafter"/>
</dbReference>
<dbReference type="AlphaFoldDB" id="B7KLX3"/>
<dbReference type="OrthoDB" id="424041at2"/>
<dbReference type="KEGG" id="cyc:PCC7424_5730"/>
<reference evidence="4" key="1">
    <citation type="journal article" date="2011" name="MBio">
        <title>Novel metabolic attributes of the genus Cyanothece, comprising a group of unicellular nitrogen-fixing Cyanobacteria.</title>
        <authorList>
            <person name="Bandyopadhyay A."/>
            <person name="Elvitigala T."/>
            <person name="Welsh E."/>
            <person name="Stockel J."/>
            <person name="Liberton M."/>
            <person name="Min H."/>
            <person name="Sherman L.A."/>
            <person name="Pakrasi H.B."/>
        </authorList>
    </citation>
    <scope>NUCLEOTIDE SEQUENCE [LARGE SCALE GENOMIC DNA]</scope>
    <source>
        <strain evidence="4">PCC 7424</strain>
        <plasmid evidence="4">pP742401</plasmid>
    </source>
</reference>
<evidence type="ECO:0000256" key="2">
    <source>
        <dbReference type="ARBA" id="ARBA00022738"/>
    </source>
</evidence>
<organism evidence="3 4">
    <name type="scientific">Gloeothece citriformis (strain PCC 7424)</name>
    <name type="common">Cyanothece sp. (strain PCC 7424)</name>
    <dbReference type="NCBI Taxonomy" id="65393"/>
    <lineage>
        <taxon>Bacteria</taxon>
        <taxon>Bacillati</taxon>
        <taxon>Cyanobacteriota</taxon>
        <taxon>Cyanophyceae</taxon>
        <taxon>Oscillatoriophycideae</taxon>
        <taxon>Chroococcales</taxon>
        <taxon>Aphanothecaceae</taxon>
        <taxon>Gloeothece</taxon>
        <taxon>Gloeothece citriformis</taxon>
    </lineage>
</organism>
<geneLocation type="plasmid" evidence="3 4">
    <name>pP742401</name>
</geneLocation>
<keyword evidence="3" id="KW-0456">Lyase</keyword>
<dbReference type="InterPro" id="IPR004155">
    <property type="entry name" value="PBS_lyase_HEAT"/>
</dbReference>
<evidence type="ECO:0000313" key="3">
    <source>
        <dbReference type="EMBL" id="ACK73795.1"/>
    </source>
</evidence>